<evidence type="ECO:0000256" key="1">
    <source>
        <dbReference type="SAM" id="MobiDB-lite"/>
    </source>
</evidence>
<feature type="compositionally biased region" description="Basic and acidic residues" evidence="1">
    <location>
        <begin position="294"/>
        <end position="313"/>
    </location>
</feature>
<reference evidence="4" key="1">
    <citation type="submission" date="2021-12" db="EMBL/GenBank/DDBJ databases">
        <authorList>
            <person name="King R."/>
        </authorList>
    </citation>
    <scope>NUCLEOTIDE SEQUENCE</scope>
</reference>
<keyword evidence="2" id="KW-1133">Transmembrane helix</keyword>
<feature type="compositionally biased region" description="Polar residues" evidence="1">
    <location>
        <begin position="214"/>
        <end position="230"/>
    </location>
</feature>
<name>A0A9P0FN07_BRAAE</name>
<keyword evidence="3" id="KW-0732">Signal</keyword>
<feature type="transmembrane region" description="Helical" evidence="2">
    <location>
        <begin position="1731"/>
        <end position="1754"/>
    </location>
</feature>
<feature type="compositionally biased region" description="Polar residues" evidence="1">
    <location>
        <begin position="257"/>
        <end position="273"/>
    </location>
</feature>
<evidence type="ECO:0000313" key="4">
    <source>
        <dbReference type="EMBL" id="CAH0561370.1"/>
    </source>
</evidence>
<feature type="chain" id="PRO_5040378365" evidence="3">
    <location>
        <begin position="18"/>
        <end position="1776"/>
    </location>
</feature>
<feature type="compositionally biased region" description="Polar residues" evidence="1">
    <location>
        <begin position="315"/>
        <end position="327"/>
    </location>
</feature>
<feature type="region of interest" description="Disordered" evidence="1">
    <location>
        <begin position="1500"/>
        <end position="1521"/>
    </location>
</feature>
<proteinExistence type="predicted"/>
<feature type="compositionally biased region" description="Basic and acidic residues" evidence="1">
    <location>
        <begin position="1140"/>
        <end position="1160"/>
    </location>
</feature>
<sequence>MKWLYVFFLVVLPVVLCQEHEPAAVADAGSKTLSGILKIASSEILSDDGHTTEPNMLLTTLFETAFASFDKNNDTIENVNHETETPFVNMETQVGNVNISNESNDTSYIEGTTEMNTIISRFLNKTTDVTNTETNEEVTTVNSLGTIDGGNIANEMSTVQNNEKEEIFTEDLQSATEKISEEINTTPKTKEDSTTEESETEENITEKEEIFTEDLQSATEKISEEINTTPKTKEDSTNEESETEENITEKEEIFTEDLQSATEKISEEINTTPETKEDLTTEENITENDLLAPEESKIEEIKPTPDNKEEIYTEKPQTTIFSTSTEKPNPISKTEDITETEEITEKLFITTEKFEEAEVTENALFAEELKTEKTTEKIEAIPEYKEEIYIEEPQTRIPSDTTEKTEEINEKMFITTEKLEELSKTEERVTENDVLAAEEMLATTEKITNEKFEEESKTEEITMLTTILSSTSTDKSEIIVKTEEVTENMLTTKELINENEEIFTENPQTTILSSTTNEKSNIEDNTQEMVITTDPIEEKVATEEIPKIEQTTVNIIETTTEFVPSTPSIDEMTTPLTTPKIEETNFDTEKSTVVTEEPNKSSEIFTILPFSQQTTEIETIATIIPEIKATTPKIEEIFINKQTEPLSKASEETFNEIEEHTIKEDNQILEPSEKIKEIKEPSKTEENVADTVTEIIPPVKNEKVFALFEKIEAIDEASKNEETTVVPIASEKMFTETEEHITENVQPVKIEEDNKVVVPSEEIEEIDVPLKTEEIVLETVTEIKEIEEPSKNKETIPEKESFLDYASSIIDRENEESNIKEESTTKVNFEETDKSVDTNNFEIKENSISEETTTETEMEMITEEIKEDKDFEHITTESNFETVPKIIFVESNENKNKDKVLETTEEITITTQKAEITSKLEETEQIPEEINTTIKNEEIYIESITEMTTENTLVETEENKINEQRVSETTTEQIGIISRNEEITTAAEEITTENIKISEENDENLPEESATTTEKVKLIFEKEEITTESNEYLVSSEATEKIPTEINTTIKNVITTENLIENSEEIKTNKVFKNEENETEKTATTIKNEELTTENIIKIEEFQTTEIQEETKTMNKNEDIITLETTTEIFLEEEITTEMSRNEDKSNEKESETSAEKDKSSSSSSSLSSSSEESDEESSKGEEQENTAAEEKIFIEEVFRKNLVTTEQNVAEKEENQTTISSLKNEDNLQNLILNPEDFSNMVDGKLQIVHDITEIKNEEITTTEKVMINEEISKTPEKVYVIYAESVYENVKEDGFGNKEIVEKEEIEESLESKENNTESSSSSEENTTNEDVNGVVINEIVNTNSNEPENKNKLDDVNEVTENYLTTTEAELKIKQNEILEYSTEINVVEIVNGERIVKKLEEYRNRKLLGEDEILNDEPVKKPMSGDEDYESLSSIFNVKDGDLKEMDDSPYQSEDIEDISEMFTEEVKFEEKVKDTTELDGIFTKKTESEEVIEEKVEETVVKDEDDEEEDATSTEEITTKEVDTTTEKLLKVTTISFEKNDVVVENNNSVKEINKFKSLENNHSDINVIKLLLDGKFGNDVKVIPKNPTNFIEGVFNAKPYNFTLGIETENGTIFVPGSASLFNIECGVNITWRNDKNSNNSITLQLNNKEYEYLDSITIEVVKKKKTISDKFITKSHDLPKKEDQLFVFPSGVTLRFSNLDFLENLCYLQDKVSLKQSGSFMGPMGLNIMTVLFTVLIVSSVILYYVLRSKKNKAVITGEPCATSSKLQV</sequence>
<keyword evidence="5" id="KW-1185">Reference proteome</keyword>
<keyword evidence="2" id="KW-0472">Membrane</keyword>
<dbReference type="Proteomes" id="UP001154078">
    <property type="component" value="Chromosome 7"/>
</dbReference>
<organism evidence="4 5">
    <name type="scientific">Brassicogethes aeneus</name>
    <name type="common">Rape pollen beetle</name>
    <name type="synonym">Meligethes aeneus</name>
    <dbReference type="NCBI Taxonomy" id="1431903"/>
    <lineage>
        <taxon>Eukaryota</taxon>
        <taxon>Metazoa</taxon>
        <taxon>Ecdysozoa</taxon>
        <taxon>Arthropoda</taxon>
        <taxon>Hexapoda</taxon>
        <taxon>Insecta</taxon>
        <taxon>Pterygota</taxon>
        <taxon>Neoptera</taxon>
        <taxon>Endopterygota</taxon>
        <taxon>Coleoptera</taxon>
        <taxon>Polyphaga</taxon>
        <taxon>Cucujiformia</taxon>
        <taxon>Nitidulidae</taxon>
        <taxon>Meligethinae</taxon>
        <taxon>Brassicogethes</taxon>
    </lineage>
</organism>
<dbReference type="EMBL" id="OV121138">
    <property type="protein sequence ID" value="CAH0561370.1"/>
    <property type="molecule type" value="Genomic_DNA"/>
</dbReference>
<feature type="compositionally biased region" description="Basic and acidic residues" evidence="1">
    <location>
        <begin position="1177"/>
        <end position="1192"/>
    </location>
</feature>
<feature type="compositionally biased region" description="Acidic residues" evidence="1">
    <location>
        <begin position="1508"/>
        <end position="1518"/>
    </location>
</feature>
<feature type="region of interest" description="Disordered" evidence="1">
    <location>
        <begin position="178"/>
        <end position="339"/>
    </location>
</feature>
<feature type="compositionally biased region" description="Low complexity" evidence="1">
    <location>
        <begin position="1319"/>
        <end position="1332"/>
    </location>
</feature>
<keyword evidence="2" id="KW-0812">Transmembrane</keyword>
<feature type="compositionally biased region" description="Acidic residues" evidence="1">
    <location>
        <begin position="237"/>
        <end position="246"/>
    </location>
</feature>
<evidence type="ECO:0000256" key="3">
    <source>
        <dbReference type="SAM" id="SignalP"/>
    </source>
</evidence>
<accession>A0A9P0FN07</accession>
<gene>
    <name evidence="4" type="ORF">MELIAE_LOCUS10912</name>
</gene>
<protein>
    <submittedName>
        <fullName evidence="4">Uncharacterized protein</fullName>
    </submittedName>
</protein>
<feature type="signal peptide" evidence="3">
    <location>
        <begin position="1"/>
        <end position="17"/>
    </location>
</feature>
<feature type="region of interest" description="Disordered" evidence="1">
    <location>
        <begin position="1307"/>
        <end position="1336"/>
    </location>
</feature>
<evidence type="ECO:0000313" key="5">
    <source>
        <dbReference type="Proteomes" id="UP001154078"/>
    </source>
</evidence>
<feature type="compositionally biased region" description="Acidic residues" evidence="1">
    <location>
        <begin position="194"/>
        <end position="203"/>
    </location>
</feature>
<feature type="region of interest" description="Disordered" evidence="1">
    <location>
        <begin position="1125"/>
        <end position="1192"/>
    </location>
</feature>
<evidence type="ECO:0000256" key="2">
    <source>
        <dbReference type="SAM" id="Phobius"/>
    </source>
</evidence>
<feature type="compositionally biased region" description="Low complexity" evidence="1">
    <location>
        <begin position="1161"/>
        <end position="1171"/>
    </location>
</feature>